<dbReference type="AlphaFoldDB" id="A0A9N7UYC6"/>
<dbReference type="Proteomes" id="UP001153269">
    <property type="component" value="Unassembled WGS sequence"/>
</dbReference>
<dbReference type="Pfam" id="PF00386">
    <property type="entry name" value="C1q"/>
    <property type="match status" value="1"/>
</dbReference>
<evidence type="ECO:0000256" key="1">
    <source>
        <dbReference type="PIRSR" id="PIRSR619791-2"/>
    </source>
</evidence>
<dbReference type="SUPFAM" id="SSF48113">
    <property type="entry name" value="Heme-dependent peroxidases"/>
    <property type="match status" value="1"/>
</dbReference>
<dbReference type="Gene3D" id="1.10.640.10">
    <property type="entry name" value="Haem peroxidase domain superfamily, animal type"/>
    <property type="match status" value="1"/>
</dbReference>
<feature type="binding site" description="axial binding residue" evidence="1">
    <location>
        <position position="399"/>
    </location>
    <ligand>
        <name>heme b</name>
        <dbReference type="ChEBI" id="CHEBI:60344"/>
    </ligand>
    <ligandPart>
        <name>Fe</name>
        <dbReference type="ChEBI" id="CHEBI:18248"/>
    </ligandPart>
</feature>
<dbReference type="GO" id="GO:0006979">
    <property type="term" value="P:response to oxidative stress"/>
    <property type="evidence" value="ECO:0007669"/>
    <property type="project" value="InterPro"/>
</dbReference>
<dbReference type="PANTHER" id="PTHR11475:SF63">
    <property type="entry name" value="EOSINOPHIL PEROXIDASE"/>
    <property type="match status" value="1"/>
</dbReference>
<sequence>MLRLLKQPAGLTRIAVRAADYMDITVSLLKHSLTRRQKRSINATDLISEEELQVIANLTGCSPQHRAPSCRTTPNLDKFRPASNVCNNRKHSRWGSANTPFTRWLPAEYQDNISLPKGWDPKHKINNHLLPLVRDVSNHIMSTANADVESDPLYTFLVTIYGQWTDHDLTFTPHSPAISSFSKGINCDKSCERTEPCFPIKIPSGDPRFGNHSRMHALLPLSSRMWFWQHRSPLRCQQYHTKARFLRKERGLLRVNTKHKDNGRDLLPFAATGANMCATRARISKNVNAEEVPCFLAGDERVNENIALTSLHTLLMREHNRLVHALKKLNPHWDGERLYQEARKINGAYFQVLTYRDYLLHIVGPDFISKQLSTYPGYDERVDPSISNVFATAAYRFAHLMVQPFIYRLDEKYQEHPDYPDVLLHRAFFTPWRLIFEGGLDPILRGLMGRPAKLSTQKHMMPEELRNQLFKFSNDLALDLAALNLQRGRDHGLPGYNKWRKHCGLSQPKNLTELASVLNNTYIAKKLLDLYHTPDNIDVWMGGVAEPFVRGGRVGPLFACLIATQFQKIRQGDRLWWENDGVFTDAQRASLRETSLARIICDNTGITELPKRPFQYRPRGSGYTQCSDIPAFDLTPWKDDGVPATPKPTIPPHIANNVAFSVRLGNNFPAAGMPIPFQEFHCTIFRSAASIDLMRNGELIVHSFTTRQSNRITASGNAYVKLGKGDKVYLLANHDGNGLTSDSFFSGHLLFTEPETADKTAP</sequence>
<dbReference type="GO" id="GO:0020037">
    <property type="term" value="F:heme binding"/>
    <property type="evidence" value="ECO:0007669"/>
    <property type="project" value="InterPro"/>
</dbReference>
<keyword evidence="1" id="KW-0408">Iron</keyword>
<dbReference type="InterPro" id="IPR019791">
    <property type="entry name" value="Haem_peroxidase_animal"/>
</dbReference>
<evidence type="ECO:0000313" key="3">
    <source>
        <dbReference type="EMBL" id="CAB1439357.1"/>
    </source>
</evidence>
<protein>
    <recommendedName>
        <fullName evidence="2">C1q domain-containing protein</fullName>
    </recommendedName>
</protein>
<dbReference type="GO" id="GO:0004601">
    <property type="term" value="F:peroxidase activity"/>
    <property type="evidence" value="ECO:0007669"/>
    <property type="project" value="InterPro"/>
</dbReference>
<feature type="domain" description="C1q" evidence="2">
    <location>
        <begin position="651"/>
        <end position="753"/>
    </location>
</feature>
<dbReference type="GO" id="GO:0005615">
    <property type="term" value="C:extracellular space"/>
    <property type="evidence" value="ECO:0007669"/>
    <property type="project" value="TreeGrafter"/>
</dbReference>
<evidence type="ECO:0000259" key="2">
    <source>
        <dbReference type="SMART" id="SM00110"/>
    </source>
</evidence>
<reference evidence="3" key="1">
    <citation type="submission" date="2020-03" db="EMBL/GenBank/DDBJ databases">
        <authorList>
            <person name="Weist P."/>
        </authorList>
    </citation>
    <scope>NUCLEOTIDE SEQUENCE</scope>
</reference>
<dbReference type="SMART" id="SM00110">
    <property type="entry name" value="C1Q"/>
    <property type="match status" value="1"/>
</dbReference>
<organism evidence="3 4">
    <name type="scientific">Pleuronectes platessa</name>
    <name type="common">European plaice</name>
    <dbReference type="NCBI Taxonomy" id="8262"/>
    <lineage>
        <taxon>Eukaryota</taxon>
        <taxon>Metazoa</taxon>
        <taxon>Chordata</taxon>
        <taxon>Craniata</taxon>
        <taxon>Vertebrata</taxon>
        <taxon>Euteleostomi</taxon>
        <taxon>Actinopterygii</taxon>
        <taxon>Neopterygii</taxon>
        <taxon>Teleostei</taxon>
        <taxon>Neoteleostei</taxon>
        <taxon>Acanthomorphata</taxon>
        <taxon>Carangaria</taxon>
        <taxon>Pleuronectiformes</taxon>
        <taxon>Pleuronectoidei</taxon>
        <taxon>Pleuronectidae</taxon>
        <taxon>Pleuronectes</taxon>
    </lineage>
</organism>
<dbReference type="PROSITE" id="PS50292">
    <property type="entry name" value="PEROXIDASE_3"/>
    <property type="match status" value="1"/>
</dbReference>
<dbReference type="Gene3D" id="2.60.120.40">
    <property type="match status" value="1"/>
</dbReference>
<keyword evidence="4" id="KW-1185">Reference proteome</keyword>
<dbReference type="PANTHER" id="PTHR11475">
    <property type="entry name" value="OXIDASE/PEROXIDASE"/>
    <property type="match status" value="1"/>
</dbReference>
<accession>A0A9N7UYC6</accession>
<dbReference type="EMBL" id="CADEAL010002269">
    <property type="protein sequence ID" value="CAB1439357.1"/>
    <property type="molecule type" value="Genomic_DNA"/>
</dbReference>
<gene>
    <name evidence="3" type="ORF">PLEPLA_LOCUS27157</name>
</gene>
<dbReference type="InterPro" id="IPR010255">
    <property type="entry name" value="Haem_peroxidase_sf"/>
</dbReference>
<name>A0A9N7UYC6_PLEPL</name>
<keyword evidence="1" id="KW-0479">Metal-binding</keyword>
<dbReference type="Pfam" id="PF03098">
    <property type="entry name" value="An_peroxidase"/>
    <property type="match status" value="2"/>
</dbReference>
<dbReference type="InterPro" id="IPR001073">
    <property type="entry name" value="C1q_dom"/>
</dbReference>
<proteinExistence type="predicted"/>
<dbReference type="PRINTS" id="PR00457">
    <property type="entry name" value="ANPEROXIDASE"/>
</dbReference>
<dbReference type="InterPro" id="IPR037120">
    <property type="entry name" value="Haem_peroxidase_sf_animal"/>
</dbReference>
<dbReference type="InterPro" id="IPR008983">
    <property type="entry name" value="Tumour_necrosis_fac-like_dom"/>
</dbReference>
<evidence type="ECO:0000313" key="4">
    <source>
        <dbReference type="Proteomes" id="UP001153269"/>
    </source>
</evidence>
<keyword evidence="1" id="KW-0349">Heme</keyword>
<dbReference type="SUPFAM" id="SSF49842">
    <property type="entry name" value="TNF-like"/>
    <property type="match status" value="1"/>
</dbReference>
<dbReference type="GO" id="GO:0046872">
    <property type="term" value="F:metal ion binding"/>
    <property type="evidence" value="ECO:0007669"/>
    <property type="project" value="UniProtKB-KW"/>
</dbReference>
<comment type="caution">
    <text evidence="3">The sequence shown here is derived from an EMBL/GenBank/DDBJ whole genome shotgun (WGS) entry which is preliminary data.</text>
</comment>